<dbReference type="SMART" id="SM01117">
    <property type="entry name" value="Cyt-b5"/>
    <property type="match status" value="1"/>
</dbReference>
<comment type="similarity">
    <text evidence="6">Belongs to the cytochrome b5 family. MAPR subfamily.</text>
</comment>
<name>A0A0M9G583_LEPPY</name>
<dbReference type="OrthoDB" id="547796at2759"/>
<dbReference type="SUPFAM" id="SSF55856">
    <property type="entry name" value="Cytochrome b5-like heme/steroid binding domain"/>
    <property type="match status" value="1"/>
</dbReference>
<protein>
    <recommendedName>
        <fullName evidence="9">Cytochrome b5 heme-binding domain-containing protein</fullName>
    </recommendedName>
</protein>
<evidence type="ECO:0000259" key="9">
    <source>
        <dbReference type="SMART" id="SM01117"/>
    </source>
</evidence>
<reference evidence="10 11" key="1">
    <citation type="submission" date="2015-07" db="EMBL/GenBank/DDBJ databases">
        <title>High-quality genome of monoxenous trypanosomatid Leptomonas pyrrhocoris.</title>
        <authorList>
            <person name="Flegontov P."/>
            <person name="Butenko A."/>
            <person name="Firsov S."/>
            <person name="Vlcek C."/>
            <person name="Logacheva M.D."/>
            <person name="Field M."/>
            <person name="Filatov D."/>
            <person name="Flegontova O."/>
            <person name="Gerasimov E."/>
            <person name="Jackson A.P."/>
            <person name="Kelly S."/>
            <person name="Opperdoes F."/>
            <person name="O'Reilly A."/>
            <person name="Votypka J."/>
            <person name="Yurchenko V."/>
            <person name="Lukes J."/>
        </authorList>
    </citation>
    <scope>NUCLEOTIDE SEQUENCE [LARGE SCALE GENOMIC DNA]</scope>
    <source>
        <strain evidence="10">H10</strain>
    </source>
</reference>
<comment type="caution">
    <text evidence="10">The sequence shown here is derived from an EMBL/GenBank/DDBJ whole genome shotgun (WGS) entry which is preliminary data.</text>
</comment>
<keyword evidence="8" id="KW-0472">Membrane</keyword>
<feature type="domain" description="Cytochrome b5 heme-binding" evidence="9">
    <location>
        <begin position="84"/>
        <end position="177"/>
    </location>
</feature>
<evidence type="ECO:0000256" key="6">
    <source>
        <dbReference type="ARBA" id="ARBA00038357"/>
    </source>
</evidence>
<feature type="transmembrane region" description="Helical" evidence="8">
    <location>
        <begin position="9"/>
        <end position="28"/>
    </location>
</feature>
<dbReference type="EMBL" id="LGTL01000005">
    <property type="protein sequence ID" value="KPA82389.1"/>
    <property type="molecule type" value="Genomic_DNA"/>
</dbReference>
<dbReference type="FunFam" id="3.10.120.10:FF:000022">
    <property type="entry name" value="Cytochrome b5-like Heme/Steroid binding domain containing protein, putative"/>
    <property type="match status" value="1"/>
</dbReference>
<keyword evidence="8" id="KW-0812">Transmembrane</keyword>
<dbReference type="VEuPathDB" id="TriTrypDB:LpyrH10_05_3260"/>
<evidence type="ECO:0000313" key="11">
    <source>
        <dbReference type="Proteomes" id="UP000037923"/>
    </source>
</evidence>
<evidence type="ECO:0000256" key="1">
    <source>
        <dbReference type="ARBA" id="ARBA00004240"/>
    </source>
</evidence>
<feature type="compositionally biased region" description="Low complexity" evidence="7">
    <location>
        <begin position="56"/>
        <end position="72"/>
    </location>
</feature>
<dbReference type="InterPro" id="IPR036400">
    <property type="entry name" value="Cyt_B5-like_heme/steroid_sf"/>
</dbReference>
<keyword evidence="2" id="KW-0349">Heme</keyword>
<organism evidence="10 11">
    <name type="scientific">Leptomonas pyrrhocoris</name>
    <name type="common">Firebug parasite</name>
    <dbReference type="NCBI Taxonomy" id="157538"/>
    <lineage>
        <taxon>Eukaryota</taxon>
        <taxon>Discoba</taxon>
        <taxon>Euglenozoa</taxon>
        <taxon>Kinetoplastea</taxon>
        <taxon>Metakinetoplastina</taxon>
        <taxon>Trypanosomatida</taxon>
        <taxon>Trypanosomatidae</taxon>
        <taxon>Leishmaniinae</taxon>
        <taxon>Leptomonas</taxon>
    </lineage>
</organism>
<dbReference type="GO" id="GO:0046872">
    <property type="term" value="F:metal ion binding"/>
    <property type="evidence" value="ECO:0007669"/>
    <property type="project" value="UniProtKB-KW"/>
</dbReference>
<proteinExistence type="inferred from homology"/>
<dbReference type="PANTHER" id="PTHR10281:SF72">
    <property type="entry name" value="NEUDESIN"/>
    <property type="match status" value="1"/>
</dbReference>
<accession>A0A0M9G583</accession>
<evidence type="ECO:0000256" key="7">
    <source>
        <dbReference type="SAM" id="MobiDB-lite"/>
    </source>
</evidence>
<evidence type="ECO:0000256" key="2">
    <source>
        <dbReference type="ARBA" id="ARBA00022617"/>
    </source>
</evidence>
<gene>
    <name evidence="10" type="ORF">ABB37_03466</name>
</gene>
<comment type="subcellular location">
    <subcellularLocation>
        <location evidence="1">Endoplasmic reticulum</location>
    </subcellularLocation>
</comment>
<feature type="region of interest" description="Disordered" evidence="7">
    <location>
        <begin position="56"/>
        <end position="79"/>
    </location>
</feature>
<keyword evidence="4" id="KW-0256">Endoplasmic reticulum</keyword>
<dbReference type="GeneID" id="26903757"/>
<keyword evidence="3" id="KW-0479">Metal-binding</keyword>
<keyword evidence="8" id="KW-1133">Transmembrane helix</keyword>
<dbReference type="Gene3D" id="3.10.120.10">
    <property type="entry name" value="Cytochrome b5-like heme/steroid binding domain"/>
    <property type="match status" value="1"/>
</dbReference>
<evidence type="ECO:0000256" key="4">
    <source>
        <dbReference type="ARBA" id="ARBA00022824"/>
    </source>
</evidence>
<dbReference type="OMA" id="KYPVVGW"/>
<evidence type="ECO:0000313" key="10">
    <source>
        <dbReference type="EMBL" id="KPA82389.1"/>
    </source>
</evidence>
<keyword evidence="5" id="KW-0408">Iron</keyword>
<keyword evidence="11" id="KW-1185">Reference proteome</keyword>
<sequence length="187" mass="20771">MPTDHKPKIIVAAVVSAAAVTVSVFYVLHKSGYTKKLGMVGHRWGVALKKRMSSSAEEGGSTANGGASAGSGIRPVSNIPKKGYTREQLEQYDGVKNERILMSVKMKVYEVAPHFYGPGQHYHIFAGTEASRALAKADLTGKYLNQYWVNCTEEELEVLEEYVEKFNLKYPVVGWYVPDEAFYKVTE</sequence>
<dbReference type="RefSeq" id="XP_015660828.1">
    <property type="nucleotide sequence ID" value="XM_015800821.1"/>
</dbReference>
<evidence type="ECO:0000256" key="8">
    <source>
        <dbReference type="SAM" id="Phobius"/>
    </source>
</evidence>
<dbReference type="InterPro" id="IPR050577">
    <property type="entry name" value="MAPR/NEUFC/NENF-like"/>
</dbReference>
<dbReference type="Proteomes" id="UP000037923">
    <property type="component" value="Unassembled WGS sequence"/>
</dbReference>
<dbReference type="AlphaFoldDB" id="A0A0M9G583"/>
<dbReference type="PANTHER" id="PTHR10281">
    <property type="entry name" value="MEMBRANE-ASSOCIATED PROGESTERONE RECEPTOR COMPONENT-RELATED"/>
    <property type="match status" value="1"/>
</dbReference>
<dbReference type="InterPro" id="IPR001199">
    <property type="entry name" value="Cyt_B5-like_heme/steroid-bd"/>
</dbReference>
<evidence type="ECO:0000256" key="3">
    <source>
        <dbReference type="ARBA" id="ARBA00022723"/>
    </source>
</evidence>
<dbReference type="GO" id="GO:0005783">
    <property type="term" value="C:endoplasmic reticulum"/>
    <property type="evidence" value="ECO:0007669"/>
    <property type="project" value="UniProtKB-SubCell"/>
</dbReference>
<evidence type="ECO:0000256" key="5">
    <source>
        <dbReference type="ARBA" id="ARBA00023004"/>
    </source>
</evidence>
<dbReference type="GO" id="GO:0016020">
    <property type="term" value="C:membrane"/>
    <property type="evidence" value="ECO:0007669"/>
    <property type="project" value="TreeGrafter"/>
</dbReference>